<evidence type="ECO:0000256" key="1">
    <source>
        <dbReference type="SAM" id="Coils"/>
    </source>
</evidence>
<accession>A0ABW5ME55</accession>
<keyword evidence="1" id="KW-0175">Coiled coil</keyword>
<dbReference type="RefSeq" id="WP_379074955.1">
    <property type="nucleotide sequence ID" value="NZ_JBHULL010000003.1"/>
</dbReference>
<evidence type="ECO:0000313" key="3">
    <source>
        <dbReference type="Proteomes" id="UP001597461"/>
    </source>
</evidence>
<reference evidence="3" key="1">
    <citation type="journal article" date="2019" name="Int. J. Syst. Evol. Microbiol.">
        <title>The Global Catalogue of Microorganisms (GCM) 10K type strain sequencing project: providing services to taxonomists for standard genome sequencing and annotation.</title>
        <authorList>
            <consortium name="The Broad Institute Genomics Platform"/>
            <consortium name="The Broad Institute Genome Sequencing Center for Infectious Disease"/>
            <person name="Wu L."/>
            <person name="Ma J."/>
        </authorList>
    </citation>
    <scope>NUCLEOTIDE SEQUENCE [LARGE SCALE GENOMIC DNA]</scope>
    <source>
        <strain evidence="3">KCTC 42866</strain>
    </source>
</reference>
<feature type="coiled-coil region" evidence="1">
    <location>
        <begin position="7"/>
        <end position="34"/>
    </location>
</feature>
<gene>
    <name evidence="2" type="ORF">ACFSR6_03435</name>
</gene>
<dbReference type="Proteomes" id="UP001597461">
    <property type="component" value="Unassembled WGS sequence"/>
</dbReference>
<name>A0ABW5ME55_9SPHI</name>
<organism evidence="2 3">
    <name type="scientific">Pedobacter vanadiisoli</name>
    <dbReference type="NCBI Taxonomy" id="1761975"/>
    <lineage>
        <taxon>Bacteria</taxon>
        <taxon>Pseudomonadati</taxon>
        <taxon>Bacteroidota</taxon>
        <taxon>Sphingobacteriia</taxon>
        <taxon>Sphingobacteriales</taxon>
        <taxon>Sphingobacteriaceae</taxon>
        <taxon>Pedobacter</taxon>
    </lineage>
</organism>
<protein>
    <submittedName>
        <fullName evidence="2">Uncharacterized protein</fullName>
    </submittedName>
</protein>
<proteinExistence type="predicted"/>
<comment type="caution">
    <text evidence="2">The sequence shown here is derived from an EMBL/GenBank/DDBJ whole genome shotgun (WGS) entry which is preliminary data.</text>
</comment>
<sequence>MMTAAEYLHNQSRYRNLSKRLAQLEAQILRNQHDPVALAELRAEHRQVTSELSIILINNIEQSGHGTN</sequence>
<keyword evidence="3" id="KW-1185">Reference proteome</keyword>
<dbReference type="EMBL" id="JBHULL010000003">
    <property type="protein sequence ID" value="MFD2581527.1"/>
    <property type="molecule type" value="Genomic_DNA"/>
</dbReference>
<evidence type="ECO:0000313" key="2">
    <source>
        <dbReference type="EMBL" id="MFD2581527.1"/>
    </source>
</evidence>